<sequence>LGCGTHPIHSFPIPYDDNDQVVDNRANTVIVEAGIHINDNAKGIGEVELEIDDQDTAATNDSAKDNKVNENEEKDNDGGDSK</sequence>
<gene>
    <name evidence="2" type="ORF">PanWU01x14_334150</name>
</gene>
<comment type="caution">
    <text evidence="2">The sequence shown here is derived from an EMBL/GenBank/DDBJ whole genome shotgun (WGS) entry which is preliminary data.</text>
</comment>
<dbReference type="OrthoDB" id="10432362at2759"/>
<dbReference type="Proteomes" id="UP000237105">
    <property type="component" value="Unassembled WGS sequence"/>
</dbReference>
<dbReference type="EMBL" id="JXTB01000600">
    <property type="protein sequence ID" value="PON35713.1"/>
    <property type="molecule type" value="Genomic_DNA"/>
</dbReference>
<organism evidence="2 3">
    <name type="scientific">Parasponia andersonii</name>
    <name type="common">Sponia andersonii</name>
    <dbReference type="NCBI Taxonomy" id="3476"/>
    <lineage>
        <taxon>Eukaryota</taxon>
        <taxon>Viridiplantae</taxon>
        <taxon>Streptophyta</taxon>
        <taxon>Embryophyta</taxon>
        <taxon>Tracheophyta</taxon>
        <taxon>Spermatophyta</taxon>
        <taxon>Magnoliopsida</taxon>
        <taxon>eudicotyledons</taxon>
        <taxon>Gunneridae</taxon>
        <taxon>Pentapetalae</taxon>
        <taxon>rosids</taxon>
        <taxon>fabids</taxon>
        <taxon>Rosales</taxon>
        <taxon>Cannabaceae</taxon>
        <taxon>Parasponia</taxon>
    </lineage>
</organism>
<dbReference type="AlphaFoldDB" id="A0A2P5AGR6"/>
<evidence type="ECO:0000313" key="3">
    <source>
        <dbReference type="Proteomes" id="UP000237105"/>
    </source>
</evidence>
<protein>
    <submittedName>
        <fullName evidence="2">Uncharacterized protein</fullName>
    </submittedName>
</protein>
<keyword evidence="3" id="KW-1185">Reference proteome</keyword>
<feature type="non-terminal residue" evidence="2">
    <location>
        <position position="82"/>
    </location>
</feature>
<feature type="region of interest" description="Disordered" evidence="1">
    <location>
        <begin position="55"/>
        <end position="82"/>
    </location>
</feature>
<evidence type="ECO:0000256" key="1">
    <source>
        <dbReference type="SAM" id="MobiDB-lite"/>
    </source>
</evidence>
<feature type="non-terminal residue" evidence="2">
    <location>
        <position position="1"/>
    </location>
</feature>
<feature type="compositionally biased region" description="Basic and acidic residues" evidence="1">
    <location>
        <begin position="62"/>
        <end position="82"/>
    </location>
</feature>
<reference evidence="3" key="1">
    <citation type="submission" date="2016-06" db="EMBL/GenBank/DDBJ databases">
        <title>Parallel loss of symbiosis genes in relatives of nitrogen-fixing non-legume Parasponia.</title>
        <authorList>
            <person name="Van Velzen R."/>
            <person name="Holmer R."/>
            <person name="Bu F."/>
            <person name="Rutten L."/>
            <person name="Van Zeijl A."/>
            <person name="Liu W."/>
            <person name="Santuari L."/>
            <person name="Cao Q."/>
            <person name="Sharma T."/>
            <person name="Shen D."/>
            <person name="Roswanjaya Y."/>
            <person name="Wardhani T."/>
            <person name="Kalhor M.S."/>
            <person name="Jansen J."/>
            <person name="Van den Hoogen J."/>
            <person name="Gungor B."/>
            <person name="Hartog M."/>
            <person name="Hontelez J."/>
            <person name="Verver J."/>
            <person name="Yang W.-C."/>
            <person name="Schijlen E."/>
            <person name="Repin R."/>
            <person name="Schilthuizen M."/>
            <person name="Schranz E."/>
            <person name="Heidstra R."/>
            <person name="Miyata K."/>
            <person name="Fedorova E."/>
            <person name="Kohlen W."/>
            <person name="Bisseling T."/>
            <person name="Smit S."/>
            <person name="Geurts R."/>
        </authorList>
    </citation>
    <scope>NUCLEOTIDE SEQUENCE [LARGE SCALE GENOMIC DNA]</scope>
    <source>
        <strain evidence="3">cv. WU1-14</strain>
    </source>
</reference>
<name>A0A2P5AGR6_PARAD</name>
<accession>A0A2P5AGR6</accession>
<proteinExistence type="predicted"/>
<evidence type="ECO:0000313" key="2">
    <source>
        <dbReference type="EMBL" id="PON35713.1"/>
    </source>
</evidence>